<dbReference type="GO" id="GO:0009307">
    <property type="term" value="P:DNA restriction-modification system"/>
    <property type="evidence" value="ECO:0007669"/>
    <property type="project" value="UniProtKB-KW"/>
</dbReference>
<dbReference type="AlphaFoldDB" id="A0AAW6R1H4"/>
<evidence type="ECO:0000259" key="4">
    <source>
        <dbReference type="Pfam" id="PF01420"/>
    </source>
</evidence>
<dbReference type="Proteomes" id="UP001152518">
    <property type="component" value="Unassembled WGS sequence"/>
</dbReference>
<evidence type="ECO:0000256" key="1">
    <source>
        <dbReference type="ARBA" id="ARBA00010923"/>
    </source>
</evidence>
<dbReference type="InterPro" id="IPR051212">
    <property type="entry name" value="Type-I_RE_S_subunit"/>
</dbReference>
<keyword evidence="2" id="KW-0680">Restriction system</keyword>
<dbReference type="EMBL" id="SUNE01000015">
    <property type="protein sequence ID" value="MDG5901551.1"/>
    <property type="molecule type" value="Genomic_DNA"/>
</dbReference>
<accession>A0AAW6R1H4</accession>
<feature type="domain" description="Type I restriction modification DNA specificity" evidence="4">
    <location>
        <begin position="290"/>
        <end position="434"/>
    </location>
</feature>
<comment type="caution">
    <text evidence="5">The sequence shown here is derived from an EMBL/GenBank/DDBJ whole genome shotgun (WGS) entry which is preliminary data.</text>
</comment>
<dbReference type="RefSeq" id="WP_279255603.1">
    <property type="nucleotide sequence ID" value="NZ_JBCATI010000020.1"/>
</dbReference>
<keyword evidence="3" id="KW-0238">DNA-binding</keyword>
<evidence type="ECO:0000313" key="5">
    <source>
        <dbReference type="EMBL" id="MDG5901551.1"/>
    </source>
</evidence>
<reference evidence="5" key="2">
    <citation type="submission" date="2019-04" db="EMBL/GenBank/DDBJ databases">
        <authorList>
            <person name="Zou H."/>
        </authorList>
    </citation>
    <scope>NUCLEOTIDE SEQUENCE</scope>
    <source>
        <strain evidence="5">2015oxa</strain>
    </source>
</reference>
<dbReference type="Gene3D" id="3.90.220.20">
    <property type="entry name" value="DNA methylase specificity domains"/>
    <property type="match status" value="2"/>
</dbReference>
<dbReference type="PANTHER" id="PTHR43140:SF1">
    <property type="entry name" value="TYPE I RESTRICTION ENZYME ECOKI SPECIFICITY SUBUNIT"/>
    <property type="match status" value="1"/>
</dbReference>
<proteinExistence type="inferred from homology"/>
<dbReference type="CDD" id="cd17246">
    <property type="entry name" value="RMtype1_S_SonII-TRD2-CR2_like"/>
    <property type="match status" value="1"/>
</dbReference>
<feature type="domain" description="Type I restriction modification DNA specificity" evidence="4">
    <location>
        <begin position="9"/>
        <end position="186"/>
    </location>
</feature>
<dbReference type="InterPro" id="IPR044946">
    <property type="entry name" value="Restrct_endonuc_typeI_TRD_sf"/>
</dbReference>
<dbReference type="GO" id="GO:0003677">
    <property type="term" value="F:DNA binding"/>
    <property type="evidence" value="ECO:0007669"/>
    <property type="project" value="UniProtKB-KW"/>
</dbReference>
<comment type="similarity">
    <text evidence="1">Belongs to the type-I restriction system S methylase family.</text>
</comment>
<evidence type="ECO:0000256" key="3">
    <source>
        <dbReference type="ARBA" id="ARBA00023125"/>
    </source>
</evidence>
<organism evidence="5">
    <name type="scientific">Shewanella xiamenensis</name>
    <dbReference type="NCBI Taxonomy" id="332186"/>
    <lineage>
        <taxon>Bacteria</taxon>
        <taxon>Pseudomonadati</taxon>
        <taxon>Pseudomonadota</taxon>
        <taxon>Gammaproteobacteria</taxon>
        <taxon>Alteromonadales</taxon>
        <taxon>Shewanellaceae</taxon>
        <taxon>Shewanella</taxon>
    </lineage>
</organism>
<sequence>MNRVDSMKWLNLNIGDIADVVAGGTPKAGNPENFKQSGTGIGWLTPADLSGYSEKYIRFGARDLSQVGYESSSAKLLPKGSLLFSSRAPIGYVAIAQNEIATNQGFKNFVFPFGVNSDYAYYYLRSIKNIAESLGTGTTFKEISGATAKTLPFVLPPLAEQKVIADKLDTLLAQVETTKARLERIPEILKRFRQSVLSAAVSGKLTEEWRKEFQGLIDRTQFLKKLDCERRRRFDEECERLTRKGKYKVAITEIPEDLPELPISWMWISVDALASKVTDGVHKKPVYVEDGIPFVTVKNMTKGPGISFDELNYVTKDDHIEFCRRTNPERGDILISKDGTLGVVRQIRTDVEFSIFVSVALVKPVLQSMSNYLELAFQAPVMQQQMVGVGSGLQHIHLTDLRKDCVPVPPLKEQTEIVRRVEELFAFADSIEQKATAASERVNNLTQSILAKAFRGELTADWRAANPELISGDNSAEALLAKIKAERAALVGKKTRKKA</sequence>
<evidence type="ECO:0000256" key="2">
    <source>
        <dbReference type="ARBA" id="ARBA00022747"/>
    </source>
</evidence>
<dbReference type="Pfam" id="PF01420">
    <property type="entry name" value="Methylase_S"/>
    <property type="match status" value="2"/>
</dbReference>
<dbReference type="InterPro" id="IPR000055">
    <property type="entry name" value="Restrct_endonuc_typeI_TRD"/>
</dbReference>
<dbReference type="CDD" id="cd17273">
    <property type="entry name" value="RMtype1_S_EcoJA69PI-TRD1-CR1_like"/>
    <property type="match status" value="1"/>
</dbReference>
<gene>
    <name evidence="5" type="ORF">E2650_16975</name>
</gene>
<protein>
    <submittedName>
        <fullName evidence="5">Specificity determinant for hsdM and hsdR</fullName>
    </submittedName>
</protein>
<dbReference type="SUPFAM" id="SSF116734">
    <property type="entry name" value="DNA methylase specificity domain"/>
    <property type="match status" value="2"/>
</dbReference>
<reference evidence="5" key="1">
    <citation type="journal article" date="2019" name="Int J Environ Res Public Health">
        <title>Characterization of Chromosome-Mediated BlaOXA-894 in Shewanella xiamenensis Isolated from Pig Wastewater.</title>
        <authorList>
            <person name="Zou H."/>
            <person name="Zhou Z."/>
            <person name="Xia H."/>
            <person name="Zhao Q."/>
            <person name="Li X."/>
        </authorList>
    </citation>
    <scope>NUCLEOTIDE SEQUENCE</scope>
    <source>
        <strain evidence="5">2015oxa</strain>
    </source>
</reference>
<name>A0AAW6R1H4_9GAMM</name>
<dbReference type="PANTHER" id="PTHR43140">
    <property type="entry name" value="TYPE-1 RESTRICTION ENZYME ECOKI SPECIFICITY PROTEIN"/>
    <property type="match status" value="1"/>
</dbReference>